<protein>
    <recommendedName>
        <fullName evidence="4">Outer-membrane lipoprotein LolB</fullName>
    </recommendedName>
</protein>
<name>A0A239CUS0_9BACT</name>
<gene>
    <name evidence="2" type="ORF">SAMN04488503_3286</name>
</gene>
<evidence type="ECO:0000256" key="1">
    <source>
        <dbReference type="SAM" id="SignalP"/>
    </source>
</evidence>
<dbReference type="AlphaFoldDB" id="A0A239CUS0"/>
<proteinExistence type="predicted"/>
<feature type="chain" id="PRO_5012376155" description="Outer-membrane lipoprotein LolB" evidence="1">
    <location>
        <begin position="29"/>
        <end position="312"/>
    </location>
</feature>
<evidence type="ECO:0000313" key="2">
    <source>
        <dbReference type="EMBL" id="SNS23612.1"/>
    </source>
</evidence>
<evidence type="ECO:0000313" key="3">
    <source>
        <dbReference type="Proteomes" id="UP000198324"/>
    </source>
</evidence>
<reference evidence="2 3" key="1">
    <citation type="submission" date="2017-06" db="EMBL/GenBank/DDBJ databases">
        <authorList>
            <person name="Kim H.J."/>
            <person name="Triplett B.A."/>
        </authorList>
    </citation>
    <scope>NUCLEOTIDE SEQUENCE [LARGE SCALE GENOMIC DNA]</scope>
    <source>
        <strain evidence="2 3">DSM 13116</strain>
    </source>
</reference>
<dbReference type="EMBL" id="FZOC01000009">
    <property type="protein sequence ID" value="SNS23612.1"/>
    <property type="molecule type" value="Genomic_DNA"/>
</dbReference>
<feature type="signal peptide" evidence="1">
    <location>
        <begin position="1"/>
        <end position="28"/>
    </location>
</feature>
<accession>A0A239CUS0</accession>
<dbReference type="Proteomes" id="UP000198324">
    <property type="component" value="Unassembled WGS sequence"/>
</dbReference>
<keyword evidence="1" id="KW-0732">Signal</keyword>
<sequence>MTVTAPHVHRLRAALAAALCICSLCACAPRIELPRHEEAAEDMAAFRARFVEPGLPGAGVAVRASLLYSTPTKANRTDVQLFGEFDRPLRLDVRAGIGTMLALMREDQGGLLAFYPGQKRAYAHRDPVVGAQLLGLPFPFALRDLAMVSAGHFGSLVPETPNRVRAIPGGGFAFSYETGAVRRLVLDRYGRPERMEGVLSEHFKAQVERDGQKISGPRVWGLEFSGYPEDEGDPVGPAKTLTLTLPKGDSAVLRVKAVTPRQEPWAAKALGLVLPAGVEFIPLERQAAPAQVREVITGGDDGTGNPAPDSGR</sequence>
<organism evidence="2 3">
    <name type="scientific">Humidesulfovibrio mexicanus</name>
    <dbReference type="NCBI Taxonomy" id="147047"/>
    <lineage>
        <taxon>Bacteria</taxon>
        <taxon>Pseudomonadati</taxon>
        <taxon>Thermodesulfobacteriota</taxon>
        <taxon>Desulfovibrionia</taxon>
        <taxon>Desulfovibrionales</taxon>
        <taxon>Desulfovibrionaceae</taxon>
        <taxon>Humidesulfovibrio</taxon>
    </lineage>
</organism>
<evidence type="ECO:0008006" key="4">
    <source>
        <dbReference type="Google" id="ProtNLM"/>
    </source>
</evidence>
<keyword evidence="3" id="KW-1185">Reference proteome</keyword>
<dbReference type="RefSeq" id="WP_089275468.1">
    <property type="nucleotide sequence ID" value="NZ_FZOC01000009.1"/>
</dbReference>